<keyword evidence="3" id="KW-1185">Reference proteome</keyword>
<reference evidence="2" key="2">
    <citation type="submission" date="2023-05" db="EMBL/GenBank/DDBJ databases">
        <authorList>
            <consortium name="Lawrence Berkeley National Laboratory"/>
            <person name="Steindorff A."/>
            <person name="Hensen N."/>
            <person name="Bonometti L."/>
            <person name="Westerberg I."/>
            <person name="Brannstrom I.O."/>
            <person name="Guillou S."/>
            <person name="Cros-Aarteil S."/>
            <person name="Calhoun S."/>
            <person name="Haridas S."/>
            <person name="Kuo A."/>
            <person name="Mondo S."/>
            <person name="Pangilinan J."/>
            <person name="Riley R."/>
            <person name="Labutti K."/>
            <person name="Andreopoulos B."/>
            <person name="Lipzen A."/>
            <person name="Chen C."/>
            <person name="Yanf M."/>
            <person name="Daum C."/>
            <person name="Ng V."/>
            <person name="Clum A."/>
            <person name="Ohm R."/>
            <person name="Martin F."/>
            <person name="Silar P."/>
            <person name="Natvig D."/>
            <person name="Lalanne C."/>
            <person name="Gautier V."/>
            <person name="Ament-Velasquez S.L."/>
            <person name="Kruys A."/>
            <person name="Hutchinson M.I."/>
            <person name="Powell A.J."/>
            <person name="Barry K."/>
            <person name="Miller A.N."/>
            <person name="Grigoriev I.V."/>
            <person name="Debuchy R."/>
            <person name="Gladieux P."/>
            <person name="Thoren M.H."/>
            <person name="Johannesson H."/>
        </authorList>
    </citation>
    <scope>NUCLEOTIDE SEQUENCE</scope>
    <source>
        <strain evidence="2">CBS 731.68</strain>
    </source>
</reference>
<reference evidence="2" key="1">
    <citation type="journal article" date="2023" name="Mol. Phylogenet. Evol.">
        <title>Genome-scale phylogeny and comparative genomics of the fungal order Sordariales.</title>
        <authorList>
            <person name="Hensen N."/>
            <person name="Bonometti L."/>
            <person name="Westerberg I."/>
            <person name="Brannstrom I.O."/>
            <person name="Guillou S."/>
            <person name="Cros-Aarteil S."/>
            <person name="Calhoun S."/>
            <person name="Haridas S."/>
            <person name="Kuo A."/>
            <person name="Mondo S."/>
            <person name="Pangilinan J."/>
            <person name="Riley R."/>
            <person name="LaButti K."/>
            <person name="Andreopoulos B."/>
            <person name="Lipzen A."/>
            <person name="Chen C."/>
            <person name="Yan M."/>
            <person name="Daum C."/>
            <person name="Ng V."/>
            <person name="Clum A."/>
            <person name="Steindorff A."/>
            <person name="Ohm R.A."/>
            <person name="Martin F."/>
            <person name="Silar P."/>
            <person name="Natvig D.O."/>
            <person name="Lalanne C."/>
            <person name="Gautier V."/>
            <person name="Ament-Velasquez S.L."/>
            <person name="Kruys A."/>
            <person name="Hutchinson M.I."/>
            <person name="Powell A.J."/>
            <person name="Barry K."/>
            <person name="Miller A.N."/>
            <person name="Grigoriev I.V."/>
            <person name="Debuchy R."/>
            <person name="Gladieux P."/>
            <person name="Hiltunen Thoren M."/>
            <person name="Johannesson H."/>
        </authorList>
    </citation>
    <scope>NUCLEOTIDE SEQUENCE</scope>
    <source>
        <strain evidence="2">CBS 731.68</strain>
    </source>
</reference>
<organism evidence="2 3">
    <name type="scientific">Parathielavia appendiculata</name>
    <dbReference type="NCBI Taxonomy" id="2587402"/>
    <lineage>
        <taxon>Eukaryota</taxon>
        <taxon>Fungi</taxon>
        <taxon>Dikarya</taxon>
        <taxon>Ascomycota</taxon>
        <taxon>Pezizomycotina</taxon>
        <taxon>Sordariomycetes</taxon>
        <taxon>Sordariomycetidae</taxon>
        <taxon>Sordariales</taxon>
        <taxon>Chaetomiaceae</taxon>
        <taxon>Parathielavia</taxon>
    </lineage>
</organism>
<feature type="chain" id="PRO_5042961807" evidence="1">
    <location>
        <begin position="18"/>
        <end position="124"/>
    </location>
</feature>
<sequence>MQFLVLLATTATVAVTAFPERLAARGDPPAEGGGFVPHCYVYEVNERGVNVGASPARQGQRHRYQLQGLQESHFDPQWIECSCRDVWGGWRQTSLDLNEGVRYDRKPNVLACFGNLGISTDPKA</sequence>
<dbReference type="EMBL" id="MU853227">
    <property type="protein sequence ID" value="KAK4124627.1"/>
    <property type="molecule type" value="Genomic_DNA"/>
</dbReference>
<evidence type="ECO:0000313" key="2">
    <source>
        <dbReference type="EMBL" id="KAK4124627.1"/>
    </source>
</evidence>
<dbReference type="InterPro" id="IPR036673">
    <property type="entry name" value="Cyanovirin-N_sf"/>
</dbReference>
<protein>
    <submittedName>
        <fullName evidence="2">Uncharacterized protein</fullName>
    </submittedName>
</protein>
<feature type="signal peptide" evidence="1">
    <location>
        <begin position="1"/>
        <end position="17"/>
    </location>
</feature>
<dbReference type="GeneID" id="87827994"/>
<dbReference type="Proteomes" id="UP001302602">
    <property type="component" value="Unassembled WGS sequence"/>
</dbReference>
<dbReference type="SUPFAM" id="SSF51322">
    <property type="entry name" value="Cyanovirin-N"/>
    <property type="match status" value="1"/>
</dbReference>
<comment type="caution">
    <text evidence="2">The sequence shown here is derived from an EMBL/GenBank/DDBJ whole genome shotgun (WGS) entry which is preliminary data.</text>
</comment>
<name>A0AAN6Z4G5_9PEZI</name>
<evidence type="ECO:0000256" key="1">
    <source>
        <dbReference type="SAM" id="SignalP"/>
    </source>
</evidence>
<proteinExistence type="predicted"/>
<gene>
    <name evidence="2" type="ORF">N657DRAFT_633664</name>
</gene>
<accession>A0AAN6Z4G5</accession>
<evidence type="ECO:0000313" key="3">
    <source>
        <dbReference type="Proteomes" id="UP001302602"/>
    </source>
</evidence>
<dbReference type="AlphaFoldDB" id="A0AAN6Z4G5"/>
<dbReference type="RefSeq" id="XP_062648398.1">
    <property type="nucleotide sequence ID" value="XM_062791225.1"/>
</dbReference>
<keyword evidence="1" id="KW-0732">Signal</keyword>